<gene>
    <name evidence="1" type="ORF">C4F51_11010</name>
</gene>
<dbReference type="InterPro" id="IPR021559">
    <property type="entry name" value="DUF3019"/>
</dbReference>
<dbReference type="EMBL" id="PRDL01000001">
    <property type="protein sequence ID" value="MBE8717712.1"/>
    <property type="molecule type" value="Genomic_DNA"/>
</dbReference>
<keyword evidence="2" id="KW-1185">Reference proteome</keyword>
<evidence type="ECO:0000313" key="1">
    <source>
        <dbReference type="EMBL" id="MBE8717712.1"/>
    </source>
</evidence>
<sequence>MKRAWVETGIQTVFPVALSPVAIRSWCRLAWFVICFKRAWLLGLASAFLSSVVHAQTALTLWPTTCVTLQEGRQCHAQVQIQWQLQQAEAVCLYLDEQLLQCWAEASRGEWQWSFADTRTRLLSLRRMLPDGVPAETLATGKVEVSWVQDTHKKRLWRRF</sequence>
<dbReference type="Pfam" id="PF11456">
    <property type="entry name" value="DUF3019"/>
    <property type="match status" value="1"/>
</dbReference>
<comment type="caution">
    <text evidence="1">The sequence shown here is derived from an EMBL/GenBank/DDBJ whole genome shotgun (WGS) entry which is preliminary data.</text>
</comment>
<proteinExistence type="predicted"/>
<dbReference type="AlphaFoldDB" id="A0A928V3Q4"/>
<protein>
    <submittedName>
        <fullName evidence="1">DUF3019 domain-containing protein</fullName>
    </submittedName>
</protein>
<evidence type="ECO:0000313" key="2">
    <source>
        <dbReference type="Proteomes" id="UP000652567"/>
    </source>
</evidence>
<reference evidence="1" key="1">
    <citation type="submission" date="2018-07" db="EMBL/GenBank/DDBJ databases">
        <title>Genome assembly of strain Ka43.</title>
        <authorList>
            <person name="Kukolya J."/>
            <person name="Nagy I."/>
            <person name="Horvath B."/>
            <person name="Toth A."/>
        </authorList>
    </citation>
    <scope>NUCLEOTIDE SEQUENCE</scope>
    <source>
        <strain evidence="1">KB43</strain>
    </source>
</reference>
<organism evidence="1 2">
    <name type="scientific">Cellvibrio polysaccharolyticus</name>
    <dbReference type="NCBI Taxonomy" id="2082724"/>
    <lineage>
        <taxon>Bacteria</taxon>
        <taxon>Pseudomonadati</taxon>
        <taxon>Pseudomonadota</taxon>
        <taxon>Gammaproteobacteria</taxon>
        <taxon>Cellvibrionales</taxon>
        <taxon>Cellvibrionaceae</taxon>
        <taxon>Cellvibrio</taxon>
    </lineage>
</organism>
<dbReference type="Proteomes" id="UP000652567">
    <property type="component" value="Unassembled WGS sequence"/>
</dbReference>
<name>A0A928V3Q4_9GAMM</name>
<accession>A0A928V3Q4</accession>